<reference evidence="1 3" key="1">
    <citation type="submission" date="2021-03" db="EMBL/GenBank/DDBJ databases">
        <title>Draft genome and methylome analysis of Thiotrix fructosivoruns ATCC 49748.</title>
        <authorList>
            <person name="Fomenkov A."/>
            <person name="Grabovich M.Y."/>
            <person name="Roberts R.J."/>
        </authorList>
    </citation>
    <scope>NUCLEOTIDE SEQUENCE [LARGE SCALE GENOMIC DNA]</scope>
    <source>
        <strain evidence="1 3">ATCC 49748</strain>
    </source>
</reference>
<keyword evidence="3" id="KW-1185">Reference proteome</keyword>
<proteinExistence type="predicted"/>
<dbReference type="EMBL" id="CP072748">
    <property type="protein sequence ID" value="QTX09921.1"/>
    <property type="molecule type" value="Genomic_DNA"/>
</dbReference>
<evidence type="ECO:0000313" key="1">
    <source>
        <dbReference type="EMBL" id="MBO0615129.1"/>
    </source>
</evidence>
<dbReference type="Proteomes" id="UP000664466">
    <property type="component" value="Unassembled WGS sequence"/>
</dbReference>
<gene>
    <name evidence="2" type="ORF">J1836_015105</name>
    <name evidence="1" type="ORF">J1836_19715</name>
</gene>
<dbReference type="RefSeq" id="WP_207252858.1">
    <property type="nucleotide sequence ID" value="NZ_JAFMPM010000008.1"/>
</dbReference>
<evidence type="ECO:0000313" key="3">
    <source>
        <dbReference type="Proteomes" id="UP000664466"/>
    </source>
</evidence>
<reference evidence="2" key="2">
    <citation type="submission" date="2021-04" db="EMBL/GenBank/DDBJ databases">
        <title>Complete Genome and methylome analysis of Thiothrix fructosivorans ATCC 49748.</title>
        <authorList>
            <person name="Fomenkov A."/>
            <person name="Sun L."/>
            <person name="Vincze T."/>
            <person name="Grabovich M.Y."/>
            <person name="Roberts R.J."/>
        </authorList>
    </citation>
    <scope>NUCLEOTIDE SEQUENCE</scope>
    <source>
        <strain evidence="2">ATCC 49748</strain>
    </source>
</reference>
<sequence length="101" mass="11547">MSNNNFDFMQLGREQLRFCFLQTENKWFVSLANVEDITRSKLPEGAKVINSLVPSGEYTYMPCQLISVSDAIQFNLNSNNPNSNLNLLLEDRLKYPVKKAA</sequence>
<dbReference type="EMBL" id="JAFMPM010000008">
    <property type="protein sequence ID" value="MBO0615129.1"/>
    <property type="molecule type" value="Genomic_DNA"/>
</dbReference>
<organism evidence="2">
    <name type="scientific">Thiothrix fructosivorans</name>
    <dbReference type="NCBI Taxonomy" id="111770"/>
    <lineage>
        <taxon>Bacteria</taxon>
        <taxon>Pseudomonadati</taxon>
        <taxon>Pseudomonadota</taxon>
        <taxon>Gammaproteobacteria</taxon>
        <taxon>Thiotrichales</taxon>
        <taxon>Thiotrichaceae</taxon>
        <taxon>Thiothrix</taxon>
    </lineage>
</organism>
<protein>
    <submittedName>
        <fullName evidence="2">Uncharacterized protein</fullName>
    </submittedName>
</protein>
<accession>A0A8B0SFH3</accession>
<dbReference type="AlphaFoldDB" id="A0A8B0SFH3"/>
<evidence type="ECO:0000313" key="2">
    <source>
        <dbReference type="EMBL" id="QTX09921.1"/>
    </source>
</evidence>
<name>A0A8B0SFH3_9GAMM</name>